<evidence type="ECO:0000313" key="2">
    <source>
        <dbReference type="EMBL" id="KAK8033185.1"/>
    </source>
</evidence>
<protein>
    <submittedName>
        <fullName evidence="2">Uncharacterized protein</fullName>
    </submittedName>
</protein>
<accession>A0ABR1SHK1</accession>
<feature type="compositionally biased region" description="Basic and acidic residues" evidence="1">
    <location>
        <begin position="537"/>
        <end position="564"/>
    </location>
</feature>
<evidence type="ECO:0000313" key="3">
    <source>
        <dbReference type="Proteomes" id="UP001396898"/>
    </source>
</evidence>
<reference evidence="2 3" key="1">
    <citation type="submission" date="2023-01" db="EMBL/GenBank/DDBJ databases">
        <title>Analysis of 21 Apiospora genomes using comparative genomics revels a genus with tremendous synthesis potential of carbohydrate active enzymes and secondary metabolites.</title>
        <authorList>
            <person name="Sorensen T."/>
        </authorList>
    </citation>
    <scope>NUCLEOTIDE SEQUENCE [LARGE SCALE GENOMIC DNA]</scope>
    <source>
        <strain evidence="2 3">CBS 20057</strain>
    </source>
</reference>
<feature type="region of interest" description="Disordered" evidence="1">
    <location>
        <begin position="291"/>
        <end position="525"/>
    </location>
</feature>
<dbReference type="EMBL" id="JAQQWI010000006">
    <property type="protein sequence ID" value="KAK8033185.1"/>
    <property type="molecule type" value="Genomic_DNA"/>
</dbReference>
<feature type="compositionally biased region" description="Polar residues" evidence="1">
    <location>
        <begin position="645"/>
        <end position="660"/>
    </location>
</feature>
<organism evidence="2 3">
    <name type="scientific">Apiospora marii</name>
    <dbReference type="NCBI Taxonomy" id="335849"/>
    <lineage>
        <taxon>Eukaryota</taxon>
        <taxon>Fungi</taxon>
        <taxon>Dikarya</taxon>
        <taxon>Ascomycota</taxon>
        <taxon>Pezizomycotina</taxon>
        <taxon>Sordariomycetes</taxon>
        <taxon>Xylariomycetidae</taxon>
        <taxon>Amphisphaeriales</taxon>
        <taxon>Apiosporaceae</taxon>
        <taxon>Apiospora</taxon>
    </lineage>
</organism>
<proteinExistence type="predicted"/>
<evidence type="ECO:0000256" key="1">
    <source>
        <dbReference type="SAM" id="MobiDB-lite"/>
    </source>
</evidence>
<feature type="compositionally biased region" description="Polar residues" evidence="1">
    <location>
        <begin position="377"/>
        <end position="389"/>
    </location>
</feature>
<feature type="compositionally biased region" description="Polar residues" evidence="1">
    <location>
        <begin position="1"/>
        <end position="18"/>
    </location>
</feature>
<gene>
    <name evidence="2" type="ORF">PG991_002583</name>
</gene>
<dbReference type="Proteomes" id="UP001396898">
    <property type="component" value="Unassembled WGS sequence"/>
</dbReference>
<keyword evidence="3" id="KW-1185">Reference proteome</keyword>
<feature type="region of interest" description="Disordered" evidence="1">
    <location>
        <begin position="636"/>
        <end position="706"/>
    </location>
</feature>
<feature type="compositionally biased region" description="Basic and acidic residues" evidence="1">
    <location>
        <begin position="357"/>
        <end position="376"/>
    </location>
</feature>
<feature type="compositionally biased region" description="Basic and acidic residues" evidence="1">
    <location>
        <begin position="296"/>
        <end position="311"/>
    </location>
</feature>
<feature type="compositionally biased region" description="Basic and acidic residues" evidence="1">
    <location>
        <begin position="456"/>
        <end position="472"/>
    </location>
</feature>
<feature type="compositionally biased region" description="Polar residues" evidence="1">
    <location>
        <begin position="682"/>
        <end position="698"/>
    </location>
</feature>
<comment type="caution">
    <text evidence="2">The sequence shown here is derived from an EMBL/GenBank/DDBJ whole genome shotgun (WGS) entry which is preliminary data.</text>
</comment>
<sequence length="871" mass="97595">MVQNWLAQSTIANQNYPTASEDHAGPGPTNTHQYYDPHEQRQVRSPSLDTRRSAFPQPPEPPFDVGTRLRSPPQGFEHSPKSRKRLLSDSSILSVCKNQRLSPKDRYNASHHARALHGPAPAELSRRLEVIPQGADSDEPASPTLAYRSKKPRNKTRDDKYEHKKDKRRTRKSTEDQQPPKPSKRKKEDKTRTMTSSKNVMSNWASKAVLNDRITVQQPIKPGIFQNGREANKKPVQDLVFSDMHFLQERTGNAGPKPLSERRLRELEKQQKEMKEVSSFFLPAQAPREVLETDVGDQRGHNREILRKLQERSGSATRRYSTSKSSQSEPSASREYLLSEQVLQRRRDSDSSAQNIEEDRRSQGDCHRPVSSRDSRPTTYFSWSTSPSRSPIRKNGSVSQASSGIHDGRTTTPETVRRALVDSGIFRGTGIAPYDQERSITDEEQGGSESSTNDHAPSEDDMGRHDLQRRLETLLPPSWRVDRSQTTQKPSHKPRLSDEDDPGFARDPTQKQQHQHLHATVGDNRKDIAESAKITVRNEHVTQERPDEGRDPRRRVGLDEDTNHHTACLVSPDNDDRISIASRDLMPPPPLPDHVLQPRLGGAVQKPPATGPDTRYLPTNKELSAAAHMMAQHDVAHKNGHSEAPSETSPGISTRSSSQYGLIAPLQSASWVTPSPKPRTPALTTDTNTSRSSPNSFYDVNHPAGKGSLPTITQVRSAQRQESMAEFIARIEREADVIPPTSMNEQHNARENVSPIPDTGFMGCEDEDIEPADFGNVYDRDMSSLSSGLHENQPLYLPHSQSSCWMDGGQFTNGELEKVVHLAEYECPPGESNYHGSAEDRLRLPDPLNQRGLCADQACEMSSFWGPNNFL</sequence>
<feature type="compositionally biased region" description="Polar residues" evidence="1">
    <location>
        <begin position="312"/>
        <end position="331"/>
    </location>
</feature>
<feature type="region of interest" description="Disordered" evidence="1">
    <location>
        <begin position="1"/>
        <end position="85"/>
    </location>
</feature>
<feature type="compositionally biased region" description="Basic and acidic residues" evidence="1">
    <location>
        <begin position="155"/>
        <end position="164"/>
    </location>
</feature>
<feature type="region of interest" description="Disordered" evidence="1">
    <location>
        <begin position="103"/>
        <end position="201"/>
    </location>
</feature>
<name>A0ABR1SHK1_9PEZI</name>
<feature type="region of interest" description="Disordered" evidence="1">
    <location>
        <begin position="537"/>
        <end position="582"/>
    </location>
</feature>